<reference evidence="2 3" key="1">
    <citation type="submission" date="2024-03" db="EMBL/GenBank/DDBJ databases">
        <title>First Report of Pectobacterium brasiliscabiei causing potato scab in china.</title>
        <authorList>
            <person name="Handique U."/>
        </authorList>
    </citation>
    <scope>NUCLEOTIDE SEQUENCE [LARGE SCALE GENOMIC DNA]</scope>
    <source>
        <strain evidence="2 3">ZRIMU1503</strain>
    </source>
</reference>
<name>A0ABU8GJV4_9ACTN</name>
<accession>A0ABU8GJV4</accession>
<feature type="region of interest" description="Disordered" evidence="1">
    <location>
        <begin position="153"/>
        <end position="176"/>
    </location>
</feature>
<keyword evidence="3" id="KW-1185">Reference proteome</keyword>
<evidence type="ECO:0000313" key="2">
    <source>
        <dbReference type="EMBL" id="MEI5613472.1"/>
    </source>
</evidence>
<protein>
    <recommendedName>
        <fullName evidence="4">ANTAR domain-containing protein</fullName>
    </recommendedName>
</protein>
<proteinExistence type="predicted"/>
<evidence type="ECO:0000256" key="1">
    <source>
        <dbReference type="SAM" id="MobiDB-lite"/>
    </source>
</evidence>
<sequence>MNHAAVVEQARAVPGAWVLAAAYASLASADSAARRVPLAERMPNYEPAGAFEAYAITTAEGPVLWVRSTEGGPYPAIPARMNVRVPAPGLELGEVGVLTVSVVPFCQTCGGPRGWDRLQPLELRLQDATVVVDRWANPCGHGDVYADVLEESRRTPPAVDPAAARGMGHHPPAPSRAGEFREAVELILHAASSSRGMHAKQAAALLRLNGHSRAAGLVEVKLRAERGHLSAKQAAHFLTVEGASRRASTSNARQEAHA</sequence>
<dbReference type="RefSeq" id="WP_336558670.1">
    <property type="nucleotide sequence ID" value="NZ_JBBAYL010000024.1"/>
</dbReference>
<organism evidence="2 3">
    <name type="scientific">Streptomyces brasiliscabiei</name>
    <dbReference type="NCBI Taxonomy" id="2736302"/>
    <lineage>
        <taxon>Bacteria</taxon>
        <taxon>Bacillati</taxon>
        <taxon>Actinomycetota</taxon>
        <taxon>Actinomycetes</taxon>
        <taxon>Kitasatosporales</taxon>
        <taxon>Streptomycetaceae</taxon>
        <taxon>Streptomyces</taxon>
    </lineage>
</organism>
<dbReference type="EMBL" id="JBBAYM010000023">
    <property type="protein sequence ID" value="MEI5613472.1"/>
    <property type="molecule type" value="Genomic_DNA"/>
</dbReference>
<evidence type="ECO:0008006" key="4">
    <source>
        <dbReference type="Google" id="ProtNLM"/>
    </source>
</evidence>
<dbReference type="Proteomes" id="UP001365781">
    <property type="component" value="Unassembled WGS sequence"/>
</dbReference>
<gene>
    <name evidence="2" type="ORF">WB403_30430</name>
</gene>
<comment type="caution">
    <text evidence="2">The sequence shown here is derived from an EMBL/GenBank/DDBJ whole genome shotgun (WGS) entry which is preliminary data.</text>
</comment>
<evidence type="ECO:0000313" key="3">
    <source>
        <dbReference type="Proteomes" id="UP001365781"/>
    </source>
</evidence>